<organism evidence="2 3">
    <name type="scientific">Canariomyces notabilis</name>
    <dbReference type="NCBI Taxonomy" id="2074819"/>
    <lineage>
        <taxon>Eukaryota</taxon>
        <taxon>Fungi</taxon>
        <taxon>Dikarya</taxon>
        <taxon>Ascomycota</taxon>
        <taxon>Pezizomycotina</taxon>
        <taxon>Sordariomycetes</taxon>
        <taxon>Sordariomycetidae</taxon>
        <taxon>Sordariales</taxon>
        <taxon>Chaetomiaceae</taxon>
        <taxon>Canariomyces</taxon>
    </lineage>
</organism>
<evidence type="ECO:0000313" key="3">
    <source>
        <dbReference type="Proteomes" id="UP001302812"/>
    </source>
</evidence>
<comment type="caution">
    <text evidence="2">The sequence shown here is derived from an EMBL/GenBank/DDBJ whole genome shotgun (WGS) entry which is preliminary data.</text>
</comment>
<dbReference type="RefSeq" id="XP_064666442.1">
    <property type="nucleotide sequence ID" value="XM_064809445.1"/>
</dbReference>
<dbReference type="AlphaFoldDB" id="A0AAN6QEQ9"/>
<dbReference type="EMBL" id="MU853360">
    <property type="protein sequence ID" value="KAK4108872.1"/>
    <property type="molecule type" value="Genomic_DNA"/>
</dbReference>
<feature type="region of interest" description="Disordered" evidence="1">
    <location>
        <begin position="8"/>
        <end position="34"/>
    </location>
</feature>
<keyword evidence="3" id="KW-1185">Reference proteome</keyword>
<gene>
    <name evidence="2" type="ORF">N656DRAFT_378092</name>
</gene>
<proteinExistence type="predicted"/>
<evidence type="ECO:0000256" key="1">
    <source>
        <dbReference type="SAM" id="MobiDB-lite"/>
    </source>
</evidence>
<reference evidence="2" key="2">
    <citation type="submission" date="2023-05" db="EMBL/GenBank/DDBJ databases">
        <authorList>
            <consortium name="Lawrence Berkeley National Laboratory"/>
            <person name="Steindorff A."/>
            <person name="Hensen N."/>
            <person name="Bonometti L."/>
            <person name="Westerberg I."/>
            <person name="Brannstrom I.O."/>
            <person name="Guillou S."/>
            <person name="Cros-Aarteil S."/>
            <person name="Calhoun S."/>
            <person name="Haridas S."/>
            <person name="Kuo A."/>
            <person name="Mondo S."/>
            <person name="Pangilinan J."/>
            <person name="Riley R."/>
            <person name="Labutti K."/>
            <person name="Andreopoulos B."/>
            <person name="Lipzen A."/>
            <person name="Chen C."/>
            <person name="Yanf M."/>
            <person name="Daum C."/>
            <person name="Ng V."/>
            <person name="Clum A."/>
            <person name="Ohm R."/>
            <person name="Martin F."/>
            <person name="Silar P."/>
            <person name="Natvig D."/>
            <person name="Lalanne C."/>
            <person name="Gautier V."/>
            <person name="Ament-Velasquez S.L."/>
            <person name="Kruys A."/>
            <person name="Hutchinson M.I."/>
            <person name="Powell A.J."/>
            <person name="Barry K."/>
            <person name="Miller A.N."/>
            <person name="Grigoriev I.V."/>
            <person name="Debuchy R."/>
            <person name="Gladieux P."/>
            <person name="Thoren M.H."/>
            <person name="Johannesson H."/>
        </authorList>
    </citation>
    <scope>NUCLEOTIDE SEQUENCE</scope>
    <source>
        <strain evidence="2">CBS 508.74</strain>
    </source>
</reference>
<dbReference type="GeneID" id="89933569"/>
<evidence type="ECO:0000313" key="2">
    <source>
        <dbReference type="EMBL" id="KAK4108872.1"/>
    </source>
</evidence>
<name>A0AAN6QEQ9_9PEZI</name>
<feature type="compositionally biased region" description="Polar residues" evidence="1">
    <location>
        <begin position="19"/>
        <end position="34"/>
    </location>
</feature>
<accession>A0AAN6QEQ9</accession>
<reference evidence="2" key="1">
    <citation type="journal article" date="2023" name="Mol. Phylogenet. Evol.">
        <title>Genome-scale phylogeny and comparative genomics of the fungal order Sordariales.</title>
        <authorList>
            <person name="Hensen N."/>
            <person name="Bonometti L."/>
            <person name="Westerberg I."/>
            <person name="Brannstrom I.O."/>
            <person name="Guillou S."/>
            <person name="Cros-Aarteil S."/>
            <person name="Calhoun S."/>
            <person name="Haridas S."/>
            <person name="Kuo A."/>
            <person name="Mondo S."/>
            <person name="Pangilinan J."/>
            <person name="Riley R."/>
            <person name="LaButti K."/>
            <person name="Andreopoulos B."/>
            <person name="Lipzen A."/>
            <person name="Chen C."/>
            <person name="Yan M."/>
            <person name="Daum C."/>
            <person name="Ng V."/>
            <person name="Clum A."/>
            <person name="Steindorff A."/>
            <person name="Ohm R.A."/>
            <person name="Martin F."/>
            <person name="Silar P."/>
            <person name="Natvig D.O."/>
            <person name="Lalanne C."/>
            <person name="Gautier V."/>
            <person name="Ament-Velasquez S.L."/>
            <person name="Kruys A."/>
            <person name="Hutchinson M.I."/>
            <person name="Powell A.J."/>
            <person name="Barry K."/>
            <person name="Miller A.N."/>
            <person name="Grigoriev I.V."/>
            <person name="Debuchy R."/>
            <person name="Gladieux P."/>
            <person name="Hiltunen Thoren M."/>
            <person name="Johannesson H."/>
        </authorList>
    </citation>
    <scope>NUCLEOTIDE SEQUENCE</scope>
    <source>
        <strain evidence="2">CBS 508.74</strain>
    </source>
</reference>
<sequence length="161" mass="17757">MLLTIGQFDNRQRPCSEGSAGSTTTAQTRSQTGGEQLGCQWMRVRHRGTRNKPSAAVCLRRIARSNATERNWHTGHPLPSWSMDAEMALAFPSLSISCMGCNPLAESLRAILGPRWYDGGKALHDKDHEAQPDATHLVFPILIFPFCCFSASYSSSFPFSP</sequence>
<protein>
    <submittedName>
        <fullName evidence="2">Uncharacterized protein</fullName>
    </submittedName>
</protein>
<dbReference type="Proteomes" id="UP001302812">
    <property type="component" value="Unassembled WGS sequence"/>
</dbReference>